<keyword evidence="3" id="KW-0732">Signal</keyword>
<keyword evidence="5" id="KW-1185">Reference proteome</keyword>
<feature type="chain" id="PRO_5015949562" evidence="3">
    <location>
        <begin position="28"/>
        <end position="619"/>
    </location>
</feature>
<proteinExistence type="predicted"/>
<reference evidence="4 5" key="1">
    <citation type="journal article" date="2018" name="Mol. Biol. Evol.">
        <title>Analysis of the draft genome of the red seaweed Gracilariopsis chorda provides insights into genome size evolution in Rhodophyta.</title>
        <authorList>
            <person name="Lee J."/>
            <person name="Yang E.C."/>
            <person name="Graf L."/>
            <person name="Yang J.H."/>
            <person name="Qiu H."/>
            <person name="Zel Zion U."/>
            <person name="Chan C.X."/>
            <person name="Stephens T.G."/>
            <person name="Weber A.P.M."/>
            <person name="Boo G.H."/>
            <person name="Boo S.M."/>
            <person name="Kim K.M."/>
            <person name="Shin Y."/>
            <person name="Jung M."/>
            <person name="Lee S.J."/>
            <person name="Yim H.S."/>
            <person name="Lee J.H."/>
            <person name="Bhattacharya D."/>
            <person name="Yoon H.S."/>
        </authorList>
    </citation>
    <scope>NUCLEOTIDE SEQUENCE [LARGE SCALE GENOMIC DNA]</scope>
    <source>
        <strain evidence="4 5">SKKU-2015</strain>
        <tissue evidence="4">Whole body</tissue>
    </source>
</reference>
<evidence type="ECO:0000256" key="2">
    <source>
        <dbReference type="SAM" id="Phobius"/>
    </source>
</evidence>
<protein>
    <submittedName>
        <fullName evidence="4">Uncharacterized protein</fullName>
    </submittedName>
</protein>
<feature type="region of interest" description="Disordered" evidence="1">
    <location>
        <begin position="46"/>
        <end position="71"/>
    </location>
</feature>
<dbReference type="OrthoDB" id="4613at2759"/>
<feature type="region of interest" description="Disordered" evidence="1">
    <location>
        <begin position="84"/>
        <end position="138"/>
    </location>
</feature>
<name>A0A2V3J2L8_9FLOR</name>
<dbReference type="EMBL" id="NBIV01000012">
    <property type="protein sequence ID" value="PXF48691.1"/>
    <property type="molecule type" value="Genomic_DNA"/>
</dbReference>
<feature type="compositionally biased region" description="Low complexity" evidence="1">
    <location>
        <begin position="54"/>
        <end position="67"/>
    </location>
</feature>
<feature type="signal peptide" evidence="3">
    <location>
        <begin position="1"/>
        <end position="27"/>
    </location>
</feature>
<gene>
    <name evidence="4" type="ORF">BWQ96_01543</name>
</gene>
<feature type="transmembrane region" description="Helical" evidence="2">
    <location>
        <begin position="578"/>
        <end position="601"/>
    </location>
</feature>
<evidence type="ECO:0000256" key="1">
    <source>
        <dbReference type="SAM" id="MobiDB-lite"/>
    </source>
</evidence>
<evidence type="ECO:0000313" key="5">
    <source>
        <dbReference type="Proteomes" id="UP000247409"/>
    </source>
</evidence>
<keyword evidence="2" id="KW-0812">Transmembrane</keyword>
<evidence type="ECO:0000313" key="4">
    <source>
        <dbReference type="EMBL" id="PXF48691.1"/>
    </source>
</evidence>
<accession>A0A2V3J2L8</accession>
<dbReference type="Proteomes" id="UP000247409">
    <property type="component" value="Unassembled WGS sequence"/>
</dbReference>
<sequence>MMRPVSRLFSCGILLIIASAFVQQAQSVSEERFTLSPRYSEIDQGRIPRDNILSGESSESPASSGVSTGVESSDILNDNLLTAKNLDEEGDGGHESGTAVTEDRTHDMDDSADNGNEPTNNVTMLTNLTETPSNESSPLKSLYVYAKKPGLGNSLTDPVFKGNMFVGLFNSCTSHVSNQVLSSVNDSACFLDDEYNDRLTFEMTYLTSGDVIEDAFEKHPPQLKLQDSISEVAGPTVSVTDVNKMASTAKVTIMYNCKTGSSGTISLVLDLWFGMSENSSLSIPWTKNCRTGKNKQIKFGYVLDNNNVNFNDTQVPAMTVTPSDVSTEIFLKLEQPGAQQAFLAPFVISSNPEITDVTVRGNHPSGGVLQGLEQTTFQVSYNCEQKGSTEIGVSVAIPPFDNLTTSWTKDCGGQPPMNLQIGTAIGSSDVVKNGEPTSSFLVGIQHIGTEHSDEHLHLPGNQSDWTVFLANTEDGASQPLEASLHVGRITLTVEHPENVAALDPRIKSKSALGWSEIPNSGYTLRPGSNLKLSLHFVCKRIAESRILVTIPILQYDTVEFGIAKRCTHVGKARKSSQLVFTAGNVMVIMAAACVAAVVVVIRRRNTQLKGFEALPVSEG</sequence>
<keyword evidence="2" id="KW-1133">Transmembrane helix</keyword>
<comment type="caution">
    <text evidence="4">The sequence shown here is derived from an EMBL/GenBank/DDBJ whole genome shotgun (WGS) entry which is preliminary data.</text>
</comment>
<dbReference type="AlphaFoldDB" id="A0A2V3J2L8"/>
<feature type="compositionally biased region" description="Polar residues" evidence="1">
    <location>
        <begin position="113"/>
        <end position="138"/>
    </location>
</feature>
<organism evidence="4 5">
    <name type="scientific">Gracilariopsis chorda</name>
    <dbReference type="NCBI Taxonomy" id="448386"/>
    <lineage>
        <taxon>Eukaryota</taxon>
        <taxon>Rhodophyta</taxon>
        <taxon>Florideophyceae</taxon>
        <taxon>Rhodymeniophycidae</taxon>
        <taxon>Gracilariales</taxon>
        <taxon>Gracilariaceae</taxon>
        <taxon>Gracilariopsis</taxon>
    </lineage>
</organism>
<evidence type="ECO:0000256" key="3">
    <source>
        <dbReference type="SAM" id="SignalP"/>
    </source>
</evidence>
<feature type="compositionally biased region" description="Basic and acidic residues" evidence="1">
    <location>
        <begin position="85"/>
        <end position="94"/>
    </location>
</feature>
<keyword evidence="2" id="KW-0472">Membrane</keyword>